<dbReference type="AlphaFoldDB" id="A0A1I4Q3H0"/>
<dbReference type="Pfam" id="PF00171">
    <property type="entry name" value="Aldedh"/>
    <property type="match status" value="1"/>
</dbReference>
<sequence>MPDVLSPCYYLSPEYVATEGPQQMAVDPATLADIGAIGTPSGAQLEQILDRVNAAQKTWAKMDCKTRAGLLHGIADAMERADMTDIAITMTREIGKPYPEAIGEIANIPPVFRYFAELARDDAGRIAGTMQPGSFQFQTYAPLGVSVHIVPYNFPLILGCWTIAASLAAGNGIVLKAAPAGSLCTLAFMRFFDGLPADLVACVAGGAEIGKHLINSNKTHGIAFTGSAEVGRMVAVEAAARMKPCIIEGGGNDPMIVTRNADIAVAAAGAVTGVYLQSGQVCTSTERIYVDEEVHDDFVAAFVARARQLRVGNGLGVAEIGPLVSQAARDKVLGWIERARAKGATIALGGGIPEGLETGWYLEPTVVTDVTPDMGILNEEIFGPVVSIVRTRSFDEAIAMANDSDFGLGACIFTNDLTEAHEAIDRLEAGMVWVNNPLVDNDALPFGGIKNSGMGRALGRLGLDAFRQPKMVILDPVAKEADWWYPYPDDWFLDAGGRKHV</sequence>
<dbReference type="EMBL" id="FOTQ01000006">
    <property type="protein sequence ID" value="SFM34612.1"/>
    <property type="molecule type" value="Genomic_DNA"/>
</dbReference>
<comment type="similarity">
    <text evidence="1">Belongs to the aldehyde dehydrogenase family.</text>
</comment>
<evidence type="ECO:0000313" key="5">
    <source>
        <dbReference type="Proteomes" id="UP000199144"/>
    </source>
</evidence>
<dbReference type="PANTHER" id="PTHR11699">
    <property type="entry name" value="ALDEHYDE DEHYDROGENASE-RELATED"/>
    <property type="match status" value="1"/>
</dbReference>
<dbReference type="FunFam" id="3.40.309.10:FF:000009">
    <property type="entry name" value="Aldehyde dehydrogenase A"/>
    <property type="match status" value="1"/>
</dbReference>
<dbReference type="RefSeq" id="WP_093094629.1">
    <property type="nucleotide sequence ID" value="NZ_FOTQ01000006.1"/>
</dbReference>
<protein>
    <submittedName>
        <fullName evidence="4">Acyl-CoA reductase</fullName>
    </submittedName>
</protein>
<dbReference type="InterPro" id="IPR016161">
    <property type="entry name" value="Ald_DH/histidinol_DH"/>
</dbReference>
<dbReference type="InterPro" id="IPR016163">
    <property type="entry name" value="Ald_DH_C"/>
</dbReference>
<evidence type="ECO:0000256" key="1">
    <source>
        <dbReference type="ARBA" id="ARBA00009986"/>
    </source>
</evidence>
<evidence type="ECO:0000256" key="2">
    <source>
        <dbReference type="ARBA" id="ARBA00023002"/>
    </source>
</evidence>
<gene>
    <name evidence="4" type="ORF">SAMN04488042_106169</name>
</gene>
<dbReference type="OrthoDB" id="9812625at2"/>
<dbReference type="SUPFAM" id="SSF53720">
    <property type="entry name" value="ALDH-like"/>
    <property type="match status" value="1"/>
</dbReference>
<dbReference type="CDD" id="cd07078">
    <property type="entry name" value="ALDH"/>
    <property type="match status" value="1"/>
</dbReference>
<proteinExistence type="inferred from homology"/>
<organism evidence="4 5">
    <name type="scientific">Shimia aestuarii</name>
    <dbReference type="NCBI Taxonomy" id="254406"/>
    <lineage>
        <taxon>Bacteria</taxon>
        <taxon>Pseudomonadati</taxon>
        <taxon>Pseudomonadota</taxon>
        <taxon>Alphaproteobacteria</taxon>
        <taxon>Rhodobacterales</taxon>
        <taxon>Roseobacteraceae</taxon>
    </lineage>
</organism>
<dbReference type="InterPro" id="IPR015590">
    <property type="entry name" value="Aldehyde_DH_dom"/>
</dbReference>
<reference evidence="4 5" key="1">
    <citation type="submission" date="2016-10" db="EMBL/GenBank/DDBJ databases">
        <authorList>
            <person name="de Groot N.N."/>
        </authorList>
    </citation>
    <scope>NUCLEOTIDE SEQUENCE [LARGE SCALE GENOMIC DNA]</scope>
    <source>
        <strain evidence="4 5">DSM 15283</strain>
    </source>
</reference>
<keyword evidence="5" id="KW-1185">Reference proteome</keyword>
<dbReference type="GO" id="GO:0016620">
    <property type="term" value="F:oxidoreductase activity, acting on the aldehyde or oxo group of donors, NAD or NADP as acceptor"/>
    <property type="evidence" value="ECO:0007669"/>
    <property type="project" value="InterPro"/>
</dbReference>
<evidence type="ECO:0000259" key="3">
    <source>
        <dbReference type="Pfam" id="PF00171"/>
    </source>
</evidence>
<name>A0A1I4Q3H0_9RHOB</name>
<feature type="domain" description="Aldehyde dehydrogenase" evidence="3">
    <location>
        <begin position="18"/>
        <end position="472"/>
    </location>
</feature>
<evidence type="ECO:0000313" key="4">
    <source>
        <dbReference type="EMBL" id="SFM34612.1"/>
    </source>
</evidence>
<dbReference type="Gene3D" id="3.40.309.10">
    <property type="entry name" value="Aldehyde Dehydrogenase, Chain A, domain 2"/>
    <property type="match status" value="1"/>
</dbReference>
<dbReference type="Proteomes" id="UP000199144">
    <property type="component" value="Unassembled WGS sequence"/>
</dbReference>
<accession>A0A1I4Q3H0</accession>
<keyword evidence="2" id="KW-0560">Oxidoreductase</keyword>
<dbReference type="STRING" id="254406.SAMN04488042_106169"/>
<dbReference type="Gene3D" id="3.40.605.10">
    <property type="entry name" value="Aldehyde Dehydrogenase, Chain A, domain 1"/>
    <property type="match status" value="1"/>
</dbReference>
<dbReference type="InterPro" id="IPR016162">
    <property type="entry name" value="Ald_DH_N"/>
</dbReference>